<comment type="subcellular location">
    <subcellularLocation>
        <location evidence="1">Periplasm</location>
    </subcellularLocation>
</comment>
<dbReference type="Pfam" id="PF13416">
    <property type="entry name" value="SBP_bac_8"/>
    <property type="match status" value="1"/>
</dbReference>
<dbReference type="PANTHER" id="PTHR43649:SF12">
    <property type="entry name" value="DIACETYLCHITOBIOSE BINDING PROTEIN DASA"/>
    <property type="match status" value="1"/>
</dbReference>
<proteinExistence type="inferred from homology"/>
<dbReference type="GO" id="GO:0042597">
    <property type="term" value="C:periplasmic space"/>
    <property type="evidence" value="ECO:0007669"/>
    <property type="project" value="UniProtKB-SubCell"/>
</dbReference>
<evidence type="ECO:0000256" key="2">
    <source>
        <dbReference type="ARBA" id="ARBA00008520"/>
    </source>
</evidence>
<comment type="caution">
    <text evidence="4">The sequence shown here is derived from an EMBL/GenBank/DDBJ whole genome shotgun (WGS) entry which is preliminary data.</text>
</comment>
<dbReference type="OrthoDB" id="2509690at2"/>
<evidence type="ECO:0000313" key="4">
    <source>
        <dbReference type="EMBL" id="EAQ02076.1"/>
    </source>
</evidence>
<dbReference type="CDD" id="cd14748">
    <property type="entry name" value="PBP2_UgpB"/>
    <property type="match status" value="1"/>
</dbReference>
<feature type="chain" id="PRO_5002660288" evidence="3">
    <location>
        <begin position="20"/>
        <end position="429"/>
    </location>
</feature>
<dbReference type="PANTHER" id="PTHR43649">
    <property type="entry name" value="ARABINOSE-BINDING PROTEIN-RELATED"/>
    <property type="match status" value="1"/>
</dbReference>
<dbReference type="EMBL" id="AAMO01000009">
    <property type="protein sequence ID" value="EAQ02076.1"/>
    <property type="molecule type" value="Genomic_DNA"/>
</dbReference>
<dbReference type="InterPro" id="IPR050490">
    <property type="entry name" value="Bact_solute-bd_prot1"/>
</dbReference>
<dbReference type="AlphaFoldDB" id="A3U193"/>
<dbReference type="STRING" id="252305.OB2597_20666"/>
<accession>A3U193</accession>
<keyword evidence="5" id="KW-1185">Reference proteome</keyword>
<protein>
    <submittedName>
        <fullName evidence="4">Glycerol-3-phosphate ABC transporter substrate-binding protein</fullName>
    </submittedName>
</protein>
<dbReference type="SUPFAM" id="SSF53850">
    <property type="entry name" value="Periplasmic binding protein-like II"/>
    <property type="match status" value="1"/>
</dbReference>
<dbReference type="Proteomes" id="UP000004318">
    <property type="component" value="Unassembled WGS sequence"/>
</dbReference>
<dbReference type="RefSeq" id="WP_009804076.1">
    <property type="nucleotide sequence ID" value="NZ_AAMO01000009.1"/>
</dbReference>
<name>A3U193_PSEBH</name>
<dbReference type="Gene3D" id="3.40.190.10">
    <property type="entry name" value="Periplasmic binding protein-like II"/>
    <property type="match status" value="1"/>
</dbReference>
<evidence type="ECO:0000256" key="3">
    <source>
        <dbReference type="SAM" id="SignalP"/>
    </source>
</evidence>
<evidence type="ECO:0000256" key="1">
    <source>
        <dbReference type="ARBA" id="ARBA00004418"/>
    </source>
</evidence>
<feature type="signal peptide" evidence="3">
    <location>
        <begin position="1"/>
        <end position="19"/>
    </location>
</feature>
<reference evidence="4 5" key="1">
    <citation type="journal article" date="2010" name="J. Bacteriol.">
        <title>Genome sequences of Oceanicola granulosus HTCC2516(T) and Oceanicola batsensis HTCC2597(TDelta).</title>
        <authorList>
            <person name="Thrash J.C."/>
            <person name="Cho J.C."/>
            <person name="Vergin K.L."/>
            <person name="Giovannoni S.J."/>
        </authorList>
    </citation>
    <scope>NUCLEOTIDE SEQUENCE [LARGE SCALE GENOMIC DNA]</scope>
    <source>
        <strain evidence="5">ATCC BAA-863 / DSM 15984 / KCTC 12145 / HTCC2597</strain>
    </source>
</reference>
<dbReference type="InterPro" id="IPR006059">
    <property type="entry name" value="SBP"/>
</dbReference>
<comment type="similarity">
    <text evidence="2">Belongs to the bacterial solute-binding protein 1 family.</text>
</comment>
<evidence type="ECO:0000313" key="5">
    <source>
        <dbReference type="Proteomes" id="UP000004318"/>
    </source>
</evidence>
<gene>
    <name evidence="4" type="ORF">OB2597_20666</name>
</gene>
<keyword evidence="3" id="KW-0732">Signal</keyword>
<sequence length="429" mass="45915">MKTSLIALAFATSATMTSAQTIPESVTEPVTITFYNYNLASAGNGADATNKMIAEFEAANPNVTVKGVPVPPQDIATRLQADLVAGQPIDLVQMPFAALGFAAENLGAVALEDIVSEAELAGHFEGMVPNGLELGKLDGKTYGLAYTFSTPVLFYNADIFREVGLDPENPPATWEALKAAGDQIKATTDYLPLATGIYGPTALDWLMQGVIASNGGAVINADRTKMTFAEPEAIEAVEMLRSLAQAGITRNLGITAQMEGMAAGNTAMYLQTSAIQGYLVKGAEDNFELRAAAMPAFGDKPVKPSNSGSALSLHSTDPAKQRAAWELMKFLTSKRGYTIITSEIGYLPLRPEIVEDPEYLGEWVKDHPLLQPNLAQLKNLAPYVPLPGPNYLQIGISMMDAMEMATFGEDDDVKATLTEAQERTQRLMP</sequence>
<dbReference type="HOGENOM" id="CLU_031285_3_1_5"/>
<organism evidence="4 5">
    <name type="scientific">Pseudooceanicola batsensis (strain ATCC BAA-863 / DSM 15984 / KCTC 12145 / HTCC2597)</name>
    <name type="common">Oceanicola batsensis</name>
    <dbReference type="NCBI Taxonomy" id="252305"/>
    <lineage>
        <taxon>Bacteria</taxon>
        <taxon>Pseudomonadati</taxon>
        <taxon>Pseudomonadota</taxon>
        <taxon>Alphaproteobacteria</taxon>
        <taxon>Rhodobacterales</taxon>
        <taxon>Paracoccaceae</taxon>
        <taxon>Pseudooceanicola</taxon>
    </lineage>
</organism>